<gene>
    <name evidence="1" type="ORF">L484_003839</name>
</gene>
<keyword evidence="2" id="KW-1185">Reference proteome</keyword>
<name>W9RB62_9ROSA</name>
<evidence type="ECO:0000313" key="2">
    <source>
        <dbReference type="Proteomes" id="UP000030645"/>
    </source>
</evidence>
<reference evidence="2" key="1">
    <citation type="submission" date="2013-01" db="EMBL/GenBank/DDBJ databases">
        <title>Draft Genome Sequence of a Mulberry Tree, Morus notabilis C.K. Schneid.</title>
        <authorList>
            <person name="He N."/>
            <person name="Zhao S."/>
        </authorList>
    </citation>
    <scope>NUCLEOTIDE SEQUENCE</scope>
</reference>
<dbReference type="EMBL" id="KE343919">
    <property type="protein sequence ID" value="EXB45755.1"/>
    <property type="molecule type" value="Genomic_DNA"/>
</dbReference>
<dbReference type="Proteomes" id="UP000030645">
    <property type="component" value="Unassembled WGS sequence"/>
</dbReference>
<organism evidence="1 2">
    <name type="scientific">Morus notabilis</name>
    <dbReference type="NCBI Taxonomy" id="981085"/>
    <lineage>
        <taxon>Eukaryota</taxon>
        <taxon>Viridiplantae</taxon>
        <taxon>Streptophyta</taxon>
        <taxon>Embryophyta</taxon>
        <taxon>Tracheophyta</taxon>
        <taxon>Spermatophyta</taxon>
        <taxon>Magnoliopsida</taxon>
        <taxon>eudicotyledons</taxon>
        <taxon>Gunneridae</taxon>
        <taxon>Pentapetalae</taxon>
        <taxon>rosids</taxon>
        <taxon>fabids</taxon>
        <taxon>Rosales</taxon>
        <taxon>Moraceae</taxon>
        <taxon>Moreae</taxon>
        <taxon>Morus</taxon>
    </lineage>
</organism>
<sequence length="73" mass="7624">MAQDLVAWHARVGLRLLGMGAGPSKQPGASAGGGAQDLGSWVSRLTGMCELQHVPTTDSTRTDEGWCDAQTKV</sequence>
<accession>W9RB62</accession>
<evidence type="ECO:0000313" key="1">
    <source>
        <dbReference type="EMBL" id="EXB45755.1"/>
    </source>
</evidence>
<dbReference type="AlphaFoldDB" id="W9RB62"/>
<protein>
    <submittedName>
        <fullName evidence="1">Uncharacterized protein</fullName>
    </submittedName>
</protein>
<proteinExistence type="predicted"/>